<evidence type="ECO:0000256" key="7">
    <source>
        <dbReference type="PROSITE-ProRule" id="PRU00023"/>
    </source>
</evidence>
<dbReference type="Pfam" id="PF00023">
    <property type="entry name" value="Ank"/>
    <property type="match status" value="1"/>
</dbReference>
<dbReference type="VEuPathDB" id="TriTrypDB:Tc_MARK_5877"/>
<keyword evidence="3" id="KW-0677">Repeat</keyword>
<evidence type="ECO:0000256" key="2">
    <source>
        <dbReference type="ARBA" id="ARBA00022692"/>
    </source>
</evidence>
<feature type="domain" description="Palmitoyltransferase DHHC" evidence="10">
    <location>
        <begin position="538"/>
        <end position="655"/>
    </location>
</feature>
<feature type="transmembrane region" description="Helical" evidence="8">
    <location>
        <begin position="620"/>
        <end position="640"/>
    </location>
</feature>
<dbReference type="VEuPathDB" id="TriTrypDB:ECC02_008345"/>
<dbReference type="InterPro" id="IPR036770">
    <property type="entry name" value="Ankyrin_rpt-contain_sf"/>
</dbReference>
<dbReference type="Proteomes" id="UP000246121">
    <property type="component" value="Unassembled WGS sequence"/>
</dbReference>
<dbReference type="GO" id="GO:0000139">
    <property type="term" value="C:Golgi membrane"/>
    <property type="evidence" value="ECO:0007669"/>
    <property type="project" value="TreeGrafter"/>
</dbReference>
<dbReference type="VEuPathDB" id="TriTrypDB:TcYC6_0024960"/>
<evidence type="ECO:0000256" key="5">
    <source>
        <dbReference type="ARBA" id="ARBA00023043"/>
    </source>
</evidence>
<dbReference type="VEuPathDB" id="TriTrypDB:TCSYLVIO_007152"/>
<evidence type="ECO:0000256" key="3">
    <source>
        <dbReference type="ARBA" id="ARBA00022737"/>
    </source>
</evidence>
<accession>A0A2V2V7B6</accession>
<feature type="transmembrane region" description="Helical" evidence="8">
    <location>
        <begin position="481"/>
        <end position="500"/>
    </location>
</feature>
<keyword evidence="4 8" id="KW-1133">Transmembrane helix</keyword>
<feature type="repeat" description="ANK" evidence="7">
    <location>
        <begin position="271"/>
        <end position="303"/>
    </location>
</feature>
<comment type="subcellular location">
    <subcellularLocation>
        <location evidence="1">Membrane</location>
        <topology evidence="1">Multi-pass membrane protein</topology>
    </subcellularLocation>
</comment>
<keyword evidence="8 11" id="KW-0012">Acyltransferase</keyword>
<comment type="catalytic activity">
    <reaction evidence="8">
        <text>L-cysteinyl-[protein] + hexadecanoyl-CoA = S-hexadecanoyl-L-cysteinyl-[protein] + CoA</text>
        <dbReference type="Rhea" id="RHEA:36683"/>
        <dbReference type="Rhea" id="RHEA-COMP:10131"/>
        <dbReference type="Rhea" id="RHEA-COMP:11032"/>
        <dbReference type="ChEBI" id="CHEBI:29950"/>
        <dbReference type="ChEBI" id="CHEBI:57287"/>
        <dbReference type="ChEBI" id="CHEBI:57379"/>
        <dbReference type="ChEBI" id="CHEBI:74151"/>
        <dbReference type="EC" id="2.3.1.225"/>
    </reaction>
</comment>
<dbReference type="EC" id="2.3.1.225" evidence="8"/>
<keyword evidence="2 8" id="KW-0812">Transmembrane</keyword>
<dbReference type="GO" id="GO:0019706">
    <property type="term" value="F:protein-cysteine S-palmitoyltransferase activity"/>
    <property type="evidence" value="ECO:0007669"/>
    <property type="project" value="UniProtKB-EC"/>
</dbReference>
<dbReference type="InterPro" id="IPR001594">
    <property type="entry name" value="Palmitoyltrfase_DHHC"/>
</dbReference>
<feature type="repeat" description="ANK" evidence="7">
    <location>
        <begin position="128"/>
        <end position="160"/>
    </location>
</feature>
<organism evidence="11 12">
    <name type="scientific">Trypanosoma cruzi</name>
    <dbReference type="NCBI Taxonomy" id="5693"/>
    <lineage>
        <taxon>Eukaryota</taxon>
        <taxon>Discoba</taxon>
        <taxon>Euglenozoa</taxon>
        <taxon>Kinetoplastea</taxon>
        <taxon>Metakinetoplastina</taxon>
        <taxon>Trypanosomatida</taxon>
        <taxon>Trypanosomatidae</taxon>
        <taxon>Trypanosoma</taxon>
        <taxon>Schizotrypanum</taxon>
    </lineage>
</organism>
<dbReference type="PROSITE" id="PS50088">
    <property type="entry name" value="ANK_REPEAT"/>
    <property type="match status" value="3"/>
</dbReference>
<dbReference type="PANTHER" id="PTHR24161:SF17">
    <property type="entry name" value="PALMITOYLTRANSFERASE"/>
    <property type="match status" value="1"/>
</dbReference>
<comment type="similarity">
    <text evidence="8">Belongs to the DHHC palmitoyltransferase family.</text>
</comment>
<dbReference type="Gene3D" id="1.25.40.20">
    <property type="entry name" value="Ankyrin repeat-containing domain"/>
    <property type="match status" value="1"/>
</dbReference>
<evidence type="ECO:0000256" key="6">
    <source>
        <dbReference type="ARBA" id="ARBA00023136"/>
    </source>
</evidence>
<sequence length="870" mass="95525">MQVFGARMASRGGRTLPLTYFMQSELTTAEEAPPVDVFTAKLGNRTFHESLRNDSGFAIVTAFLLGGVDINVRDKNGATPLHIAVSRAAPTPGNDDDESVFLSSEGPNNLIISFLIDNGADINSRNATGETPLMIAAATQNISALRIILSRGADTSLRDDIGNTVLHHAACHPHVLQTLHSWIDDLPAQAARENLLHMVCRQGRGAEFAALFLIEQLGVDVNAREGETAATTGVHDGDHHYRPIEANTATAAAAAIQRCDSAPHSGVIVKEGLTPLHCAVLVGDTLLLRSLLLKGADVEKPDATGRTPIQLAKDCAMSSSPSLLTSLLSFIRFQCSFLGLTQRNGRTAKNIDPWKVYTILDAHCKEASSAKREANLQREAAADTSLWRLNTISDILSFGAAAALPHFLMALCALMGMPLWILIVFATIELILCNGFKVEDERRLNVRPLRCVGFLVGYTLVLLACSISLEDAMEPRRMNTRPWLFLCTIGSALCAFLVMWMNPGIVESTAGQRVGIYKTIFYSKGAPPEDVRQGIDLSCMVKKPLRAQRCRHLGRVVLRYDHYCTWLASAIGGGNHRLYIAFLLFYTVLLGICCRGTYWLSPNQMNNEMFFDDLHFRRFANVYILFVLPVAFIFSLYTLLQQLWYIARGVTAYDVAQPSCCPWCFQLGSRTYSLFDAGFWRNVCGFFFLREKFLNISYRMPVMSVRLQKMAKRHQALQLSSCHDGHCHSHENGGHGHSHNGHLGQLHQYNPQQRSNAPLNTALSNVAEGIDSPATTAVVINSSTPASALASDPFPSVAVDTTAAATQLGFEASVGRLFQLMVQHGDTDLTAVAAANEIRASVLPEKWQEIVEMAQSMYGFFKSTMNNANN</sequence>
<comment type="caution">
    <text evidence="11">The sequence shown here is derived from an EMBL/GenBank/DDBJ whole genome shotgun (WGS) entry which is preliminary data.</text>
</comment>
<dbReference type="VEuPathDB" id="TriTrypDB:TcCLB.504033.220"/>
<dbReference type="VEuPathDB" id="TriTrypDB:TcBrA4_0054490"/>
<feature type="transmembrane region" description="Helical" evidence="8">
    <location>
        <begin position="578"/>
        <end position="600"/>
    </location>
</feature>
<proteinExistence type="inferred from homology"/>
<evidence type="ECO:0000256" key="4">
    <source>
        <dbReference type="ARBA" id="ARBA00022989"/>
    </source>
</evidence>
<dbReference type="EMBL" id="PRFA01000038">
    <property type="protein sequence ID" value="PWU92397.1"/>
    <property type="molecule type" value="Genomic_DNA"/>
</dbReference>
<dbReference type="VEuPathDB" id="TriTrypDB:TcCLB.508199.50"/>
<feature type="transmembrane region" description="Helical" evidence="8">
    <location>
        <begin position="407"/>
        <end position="428"/>
    </location>
</feature>
<feature type="repeat" description="ANK" evidence="7">
    <location>
        <begin position="76"/>
        <end position="127"/>
    </location>
</feature>
<reference evidence="11 12" key="1">
    <citation type="journal article" date="2018" name="Microb. Genom.">
        <title>Expanding an expanded genome: long-read sequencing of Trypanosoma cruzi.</title>
        <authorList>
            <person name="Berna L."/>
            <person name="Rodriguez M."/>
            <person name="Chiribao M.L."/>
            <person name="Parodi-Talice A."/>
            <person name="Pita S."/>
            <person name="Rijo G."/>
            <person name="Alvarez-Valin F."/>
            <person name="Robello C."/>
        </authorList>
    </citation>
    <scope>NUCLEOTIDE SEQUENCE [LARGE SCALE GENOMIC DNA]</scope>
    <source>
        <strain evidence="11 12">Dm28c</strain>
    </source>
</reference>
<evidence type="ECO:0000256" key="9">
    <source>
        <dbReference type="SAM" id="MobiDB-lite"/>
    </source>
</evidence>
<evidence type="ECO:0000256" key="8">
    <source>
        <dbReference type="RuleBase" id="RU079119"/>
    </source>
</evidence>
<dbReference type="VEuPathDB" id="TriTrypDB:C4B63_38g157"/>
<dbReference type="AlphaFoldDB" id="A0A2V2V7B6"/>
<dbReference type="VEuPathDB" id="TriTrypDB:TCDM_07707"/>
<dbReference type="VEuPathDB" id="TriTrypDB:C3747_51g240"/>
<dbReference type="Pfam" id="PF01529">
    <property type="entry name" value="DHHC"/>
    <property type="match status" value="1"/>
</dbReference>
<keyword evidence="6 8" id="KW-0472">Membrane</keyword>
<gene>
    <name evidence="11" type="ORF">C4B63_38g157</name>
</gene>
<evidence type="ECO:0000256" key="1">
    <source>
        <dbReference type="ARBA" id="ARBA00004141"/>
    </source>
</evidence>
<dbReference type="PROSITE" id="PS50216">
    <property type="entry name" value="DHHC"/>
    <property type="match status" value="1"/>
</dbReference>
<dbReference type="Pfam" id="PF12796">
    <property type="entry name" value="Ank_2"/>
    <property type="match status" value="1"/>
</dbReference>
<name>A0A2V2V7B6_TRYCR</name>
<dbReference type="SUPFAM" id="SSF48403">
    <property type="entry name" value="Ankyrin repeat"/>
    <property type="match status" value="1"/>
</dbReference>
<dbReference type="VEuPathDB" id="TriTrypDB:BCY84_20027"/>
<protein>
    <recommendedName>
        <fullName evidence="8">Palmitoyltransferase</fullName>
        <ecNumber evidence="8">2.3.1.225</ecNumber>
    </recommendedName>
</protein>
<evidence type="ECO:0000313" key="12">
    <source>
        <dbReference type="Proteomes" id="UP000246121"/>
    </source>
</evidence>
<dbReference type="VEuPathDB" id="TriTrypDB:TcCL_NonESM06705"/>
<comment type="domain">
    <text evidence="8">The DHHC domain is required for palmitoyltransferase activity.</text>
</comment>
<dbReference type="SMART" id="SM00248">
    <property type="entry name" value="ANK"/>
    <property type="match status" value="5"/>
</dbReference>
<dbReference type="PROSITE" id="PS50297">
    <property type="entry name" value="ANK_REP_REGION"/>
    <property type="match status" value="2"/>
</dbReference>
<dbReference type="InterPro" id="IPR002110">
    <property type="entry name" value="Ankyrin_rpt"/>
</dbReference>
<evidence type="ECO:0000259" key="10">
    <source>
        <dbReference type="Pfam" id="PF01529"/>
    </source>
</evidence>
<keyword evidence="8 11" id="KW-0808">Transferase</keyword>
<feature type="region of interest" description="Disordered" evidence="9">
    <location>
        <begin position="729"/>
        <end position="748"/>
    </location>
</feature>
<evidence type="ECO:0000313" key="11">
    <source>
        <dbReference type="EMBL" id="PWU92397.1"/>
    </source>
</evidence>
<dbReference type="VEuPathDB" id="TriTrypDB:TcG_07777"/>
<dbReference type="PANTHER" id="PTHR24161">
    <property type="entry name" value="ANK_REP_REGION DOMAIN-CONTAINING PROTEIN-RELATED"/>
    <property type="match status" value="1"/>
</dbReference>
<keyword evidence="5 7" id="KW-0040">ANK repeat</keyword>